<dbReference type="FunFam" id="3.40.50.720:FF:000084">
    <property type="entry name" value="Short-chain dehydrogenase reductase"/>
    <property type="match status" value="1"/>
</dbReference>
<sequence length="263" mass="26610">MTTVDTAAGPLTLGRRYEGRVALVTGASRGIGLAVAQRIVAEGGRVVVTARKPEGLTAALELLGSEHARTVAGRADDEEHCAEAVDTALREFGRLDVLVNNTGINPAYGTLLDIEASAARKIMDVNVLAALAWTRRAVGAGLGADGTGAIVNMASVAGITPAPGIAYYGVSKSALIGLTVQLAAELAPRIRVNAIAPAVVKTRFAEALYGQDEAGAAAGYPLQRLGVPEDIAAAACFLGSADAGWITGQTLVVDGGAGLSPSI</sequence>
<dbReference type="InterPro" id="IPR002347">
    <property type="entry name" value="SDR_fam"/>
</dbReference>
<dbReference type="PRINTS" id="PR00081">
    <property type="entry name" value="GDHRDH"/>
</dbReference>
<dbReference type="PANTHER" id="PTHR43943">
    <property type="entry name" value="DEHYDROGENASE/REDUCTASE (SDR FAMILY) MEMBER 4"/>
    <property type="match status" value="1"/>
</dbReference>
<organism evidence="3 4">
    <name type="scientific">Jatrophihabitans endophyticus</name>
    <dbReference type="NCBI Taxonomy" id="1206085"/>
    <lineage>
        <taxon>Bacteria</taxon>
        <taxon>Bacillati</taxon>
        <taxon>Actinomycetota</taxon>
        <taxon>Actinomycetes</taxon>
        <taxon>Jatrophihabitantales</taxon>
        <taxon>Jatrophihabitantaceae</taxon>
        <taxon>Jatrophihabitans</taxon>
    </lineage>
</organism>
<evidence type="ECO:0000313" key="4">
    <source>
        <dbReference type="Proteomes" id="UP000186132"/>
    </source>
</evidence>
<dbReference type="PROSITE" id="PS00061">
    <property type="entry name" value="ADH_SHORT"/>
    <property type="match status" value="1"/>
</dbReference>
<dbReference type="PRINTS" id="PR00080">
    <property type="entry name" value="SDRFAMILY"/>
</dbReference>
<dbReference type="NCBIfam" id="NF005559">
    <property type="entry name" value="PRK07231.1"/>
    <property type="match status" value="1"/>
</dbReference>
<name>A0A1M5M5V5_9ACTN</name>
<protein>
    <submittedName>
        <fullName evidence="3">3-oxoacyl-[acyl-carrier protein] reductase</fullName>
    </submittedName>
</protein>
<dbReference type="RefSeq" id="WP_073390755.1">
    <property type="nucleotide sequence ID" value="NZ_FQVU01000003.1"/>
</dbReference>
<keyword evidence="4" id="KW-1185">Reference proteome</keyword>
<evidence type="ECO:0000313" key="3">
    <source>
        <dbReference type="EMBL" id="SHG72598.1"/>
    </source>
</evidence>
<dbReference type="STRING" id="1206085.SAMN05443575_2636"/>
<dbReference type="AlphaFoldDB" id="A0A1M5M5V5"/>
<dbReference type="InterPro" id="IPR020904">
    <property type="entry name" value="Sc_DH/Rdtase_CS"/>
</dbReference>
<gene>
    <name evidence="3" type="ORF">SAMN05443575_2636</name>
</gene>
<reference evidence="3 4" key="1">
    <citation type="submission" date="2016-11" db="EMBL/GenBank/DDBJ databases">
        <authorList>
            <person name="Jaros S."/>
            <person name="Januszkiewicz K."/>
            <person name="Wedrychowicz H."/>
        </authorList>
    </citation>
    <scope>NUCLEOTIDE SEQUENCE [LARGE SCALE GENOMIC DNA]</scope>
    <source>
        <strain evidence="3 4">DSM 45627</strain>
    </source>
</reference>
<dbReference type="PANTHER" id="PTHR43943:SF2">
    <property type="entry name" value="DEHYDROGENASE_REDUCTASE 4"/>
    <property type="match status" value="1"/>
</dbReference>
<evidence type="ECO:0000256" key="2">
    <source>
        <dbReference type="ARBA" id="ARBA00023002"/>
    </source>
</evidence>
<evidence type="ECO:0000256" key="1">
    <source>
        <dbReference type="ARBA" id="ARBA00006484"/>
    </source>
</evidence>
<dbReference type="InterPro" id="IPR036291">
    <property type="entry name" value="NAD(P)-bd_dom_sf"/>
</dbReference>
<dbReference type="SUPFAM" id="SSF51735">
    <property type="entry name" value="NAD(P)-binding Rossmann-fold domains"/>
    <property type="match status" value="1"/>
</dbReference>
<dbReference type="Pfam" id="PF13561">
    <property type="entry name" value="adh_short_C2"/>
    <property type="match status" value="1"/>
</dbReference>
<dbReference type="Proteomes" id="UP000186132">
    <property type="component" value="Unassembled WGS sequence"/>
</dbReference>
<dbReference type="OrthoDB" id="9789398at2"/>
<comment type="similarity">
    <text evidence="1">Belongs to the short-chain dehydrogenases/reductases (SDR) family.</text>
</comment>
<keyword evidence="2" id="KW-0560">Oxidoreductase</keyword>
<dbReference type="Gene3D" id="3.40.50.720">
    <property type="entry name" value="NAD(P)-binding Rossmann-like Domain"/>
    <property type="match status" value="1"/>
</dbReference>
<dbReference type="CDD" id="cd05233">
    <property type="entry name" value="SDR_c"/>
    <property type="match status" value="1"/>
</dbReference>
<accession>A0A1M5M5V5</accession>
<dbReference type="GO" id="GO:0016491">
    <property type="term" value="F:oxidoreductase activity"/>
    <property type="evidence" value="ECO:0007669"/>
    <property type="project" value="UniProtKB-KW"/>
</dbReference>
<dbReference type="EMBL" id="FQVU01000003">
    <property type="protein sequence ID" value="SHG72598.1"/>
    <property type="molecule type" value="Genomic_DNA"/>
</dbReference>
<proteinExistence type="inferred from homology"/>